<dbReference type="SMART" id="SM00487">
    <property type="entry name" value="DEXDc"/>
    <property type="match status" value="1"/>
</dbReference>
<dbReference type="PROSITE" id="PS51194">
    <property type="entry name" value="HELICASE_CTER"/>
    <property type="match status" value="1"/>
</dbReference>
<dbReference type="Gene3D" id="3.40.50.10810">
    <property type="entry name" value="Tandem AAA-ATPase domain"/>
    <property type="match status" value="1"/>
</dbReference>
<keyword evidence="6" id="KW-0347">Helicase</keyword>
<dbReference type="SUPFAM" id="SSF52540">
    <property type="entry name" value="P-loop containing nucleoside triphosphate hydrolases"/>
    <property type="match status" value="2"/>
</dbReference>
<accession>A0A917H7W8</accession>
<dbReference type="GO" id="GO:0005524">
    <property type="term" value="F:ATP binding"/>
    <property type="evidence" value="ECO:0007669"/>
    <property type="project" value="InterPro"/>
</dbReference>
<dbReference type="PANTHER" id="PTHR10799">
    <property type="entry name" value="SNF2/RAD54 HELICASE FAMILY"/>
    <property type="match status" value="1"/>
</dbReference>
<protein>
    <submittedName>
        <fullName evidence="6">Helicase SNF</fullName>
    </submittedName>
</protein>
<evidence type="ECO:0000313" key="7">
    <source>
        <dbReference type="Proteomes" id="UP000600247"/>
    </source>
</evidence>
<dbReference type="Pfam" id="PF08455">
    <property type="entry name" value="SNF2_assoc"/>
    <property type="match status" value="1"/>
</dbReference>
<dbReference type="Pfam" id="PF00271">
    <property type="entry name" value="Helicase_C"/>
    <property type="match status" value="1"/>
</dbReference>
<keyword evidence="6" id="KW-0067">ATP-binding</keyword>
<dbReference type="CDD" id="cd18012">
    <property type="entry name" value="DEXQc_arch_SWI2_SNF2"/>
    <property type="match status" value="1"/>
</dbReference>
<reference evidence="6 7" key="1">
    <citation type="journal article" date="2014" name="Int. J. Syst. Evol. Microbiol.">
        <title>Complete genome sequence of Corynebacterium casei LMG S-19264T (=DSM 44701T), isolated from a smear-ripened cheese.</title>
        <authorList>
            <consortium name="US DOE Joint Genome Institute (JGI-PGF)"/>
            <person name="Walter F."/>
            <person name="Albersmeier A."/>
            <person name="Kalinowski J."/>
            <person name="Ruckert C."/>
        </authorList>
    </citation>
    <scope>NUCLEOTIDE SEQUENCE [LARGE SCALE GENOMIC DNA]</scope>
    <source>
        <strain evidence="6 7">CGMCC 1.15286</strain>
    </source>
</reference>
<dbReference type="PROSITE" id="PS51192">
    <property type="entry name" value="HELICASE_ATP_BIND_1"/>
    <property type="match status" value="1"/>
</dbReference>
<sequence length="1107" mass="125394">MSFIVSKRVIKLLCGNEAYNEGEHFASQHKVAMIMSDPDSHHYKAEVAGGGSRYRVNAEIDTNGDVHATCNCPPFYSRSTYCKHIAALLIHLHNEAEKSFVPVRAFPSLLHPEPQEDRSAALTARYTDEEQAADSIIQLFENKRLPASGAGRLFDTRTPLEVEFAVQTVPYGNRRHVLGIELKVGPKRLYIVQQMQDFLKRLEQRQPYIFTKSFVYDPEQHCFRPEQDAILQLLIQITKQDQLLRGSSMTTRKSTSGNDRMLLIPPLWWNAALPLFTSSPGVLLVHDYGIADGIRVSDKALPVKFQFDQSERQSDSGGYQLTADGLEQLTVLGDYGAVIGADGELFQLPPEQLARLSELQLMLESAFKGQVQIAAPLIEPFMEKVVPGLMKLGSVHIAEPVAEKIVHTPLKAKLFLDRVKDRLLAALEFHYGEIVINPLEADSGRSRSTDRILMRDGEQERRILELMDGSGFLKTESGYVTAEEETEYHFLYHIVPQLEKLLRVYATTAVKIRLHTGSIPPKISVRSDERMHWLQFTFSIDGIPESEIREVIQSVEEKRRYYRLPSGALMPLEQEQLLAMIRVLNEVGIRSGDLDGNGVRLPIVRGLPLIDADTSAGGVVKLDKNLRELLEHLRNPDHFEFELPDGLNATLREYQKFGFQWMKTLAHYRFGGILADDMGLGKTVQSIAYLLSVIPHIREEKKPALIVCPASLVYNWRNELERFAPEINVIVADGTKAERFAFIDNASDGAADIFITSYPLLRMDIERYARQKFHTLIVDEAQFFKNHLTQTAQAVKLLNADYRFALSGTPVENRLEELWSIFEAVFPALLPDRKTFNDMSPELIAKRIRPFLLRRRKADVLKELPEKIETQQVSELLPDQKRLYAAYLAKLKQDTLKHLNDKTFERNKIKILAGLTRLRQLCLHPALFVEDYAGGSAKLEQLLELIEECRASGRRLLIFSQFTGMLSIIGRELSSTGMPFFYLDGQTPAADRVELCNRFNEGERDLFLISLKAGGTGLNLTGADTVILYDLWWNPAVEQQAADRAHRMGQKNVVQVVRLISQGTVEQKMYELQQKKLNLLDNLVQPGEEALSALSEQDIRELLQIGV</sequence>
<evidence type="ECO:0000256" key="1">
    <source>
        <dbReference type="ARBA" id="ARBA00022801"/>
    </source>
</evidence>
<dbReference type="FunFam" id="3.40.50.300:FF:000533">
    <property type="entry name" value="Helicase, Snf2 family"/>
    <property type="match status" value="1"/>
</dbReference>
<keyword evidence="7" id="KW-1185">Reference proteome</keyword>
<dbReference type="GO" id="GO:0004386">
    <property type="term" value="F:helicase activity"/>
    <property type="evidence" value="ECO:0007669"/>
    <property type="project" value="UniProtKB-KW"/>
</dbReference>
<dbReference type="RefSeq" id="WP_188889773.1">
    <property type="nucleotide sequence ID" value="NZ_BMHY01000004.1"/>
</dbReference>
<keyword evidence="2" id="KW-0479">Metal-binding</keyword>
<keyword evidence="2" id="KW-0863">Zinc-finger</keyword>
<dbReference type="AlphaFoldDB" id="A0A917H7W8"/>
<dbReference type="InterPro" id="IPR007527">
    <property type="entry name" value="Znf_SWIM"/>
</dbReference>
<gene>
    <name evidence="6" type="ORF">GCM10010918_27930</name>
</gene>
<proteinExistence type="predicted"/>
<dbReference type="Pfam" id="PF00176">
    <property type="entry name" value="SNF2-rel_dom"/>
    <property type="match status" value="1"/>
</dbReference>
<dbReference type="SMART" id="SM00490">
    <property type="entry name" value="HELICc"/>
    <property type="match status" value="1"/>
</dbReference>
<dbReference type="CDD" id="cd18793">
    <property type="entry name" value="SF2_C_SNF"/>
    <property type="match status" value="1"/>
</dbReference>
<dbReference type="InterPro" id="IPR014001">
    <property type="entry name" value="Helicase_ATP-bd"/>
</dbReference>
<feature type="domain" description="Helicase ATP-binding" evidence="4">
    <location>
        <begin position="663"/>
        <end position="828"/>
    </location>
</feature>
<dbReference type="Pfam" id="PF04434">
    <property type="entry name" value="SWIM"/>
    <property type="match status" value="1"/>
</dbReference>
<dbReference type="InterPro" id="IPR027417">
    <property type="entry name" value="P-loop_NTPase"/>
</dbReference>
<dbReference type="InterPro" id="IPR049730">
    <property type="entry name" value="SNF2/RAD54-like_C"/>
</dbReference>
<keyword evidence="6" id="KW-0547">Nucleotide-binding</keyword>
<dbReference type="Proteomes" id="UP000600247">
    <property type="component" value="Unassembled WGS sequence"/>
</dbReference>
<dbReference type="InterPro" id="IPR001650">
    <property type="entry name" value="Helicase_C-like"/>
</dbReference>
<evidence type="ECO:0000256" key="2">
    <source>
        <dbReference type="PROSITE-ProRule" id="PRU00325"/>
    </source>
</evidence>
<evidence type="ECO:0000313" key="6">
    <source>
        <dbReference type="EMBL" id="GGG70880.1"/>
    </source>
</evidence>
<organism evidence="6 7">
    <name type="scientific">Paenibacillus radicis</name>
    <name type="common">ex Gao et al. 2016</name>
    <dbReference type="NCBI Taxonomy" id="1737354"/>
    <lineage>
        <taxon>Bacteria</taxon>
        <taxon>Bacillati</taxon>
        <taxon>Bacillota</taxon>
        <taxon>Bacilli</taxon>
        <taxon>Bacillales</taxon>
        <taxon>Paenibacillaceae</taxon>
        <taxon>Paenibacillus</taxon>
    </lineage>
</organism>
<dbReference type="GO" id="GO:0008270">
    <property type="term" value="F:zinc ion binding"/>
    <property type="evidence" value="ECO:0007669"/>
    <property type="project" value="UniProtKB-KW"/>
</dbReference>
<evidence type="ECO:0000259" key="5">
    <source>
        <dbReference type="PROSITE" id="PS51194"/>
    </source>
</evidence>
<evidence type="ECO:0000259" key="3">
    <source>
        <dbReference type="PROSITE" id="PS50966"/>
    </source>
</evidence>
<feature type="domain" description="SWIM-type" evidence="3">
    <location>
        <begin position="54"/>
        <end position="93"/>
    </location>
</feature>
<dbReference type="InterPro" id="IPR013663">
    <property type="entry name" value="Helicase_SWF/SNF/SWI_bac"/>
</dbReference>
<dbReference type="InterPro" id="IPR038718">
    <property type="entry name" value="SNF2-like_sf"/>
</dbReference>
<feature type="domain" description="Helicase C-terminal" evidence="5">
    <location>
        <begin position="938"/>
        <end position="1091"/>
    </location>
</feature>
<dbReference type="PROSITE" id="PS50966">
    <property type="entry name" value="ZF_SWIM"/>
    <property type="match status" value="1"/>
</dbReference>
<comment type="caution">
    <text evidence="6">The sequence shown here is derived from an EMBL/GenBank/DDBJ whole genome shotgun (WGS) entry which is preliminary data.</text>
</comment>
<keyword evidence="1" id="KW-0378">Hydrolase</keyword>
<dbReference type="EMBL" id="BMHY01000004">
    <property type="protein sequence ID" value="GGG70880.1"/>
    <property type="molecule type" value="Genomic_DNA"/>
</dbReference>
<dbReference type="GO" id="GO:0016787">
    <property type="term" value="F:hydrolase activity"/>
    <property type="evidence" value="ECO:0007669"/>
    <property type="project" value="UniProtKB-KW"/>
</dbReference>
<evidence type="ECO:0000259" key="4">
    <source>
        <dbReference type="PROSITE" id="PS51192"/>
    </source>
</evidence>
<dbReference type="Gene3D" id="3.40.50.300">
    <property type="entry name" value="P-loop containing nucleotide triphosphate hydrolases"/>
    <property type="match status" value="1"/>
</dbReference>
<keyword evidence="2" id="KW-0862">Zinc</keyword>
<name>A0A917H7W8_9BACL</name>
<dbReference type="InterPro" id="IPR000330">
    <property type="entry name" value="SNF2_N"/>
</dbReference>